<protein>
    <submittedName>
        <fullName evidence="2">Uncharacterized protein</fullName>
    </submittedName>
</protein>
<organism evidence="2 3">
    <name type="scientific">Liparis tanakae</name>
    <name type="common">Tanaka's snailfish</name>
    <dbReference type="NCBI Taxonomy" id="230148"/>
    <lineage>
        <taxon>Eukaryota</taxon>
        <taxon>Metazoa</taxon>
        <taxon>Chordata</taxon>
        <taxon>Craniata</taxon>
        <taxon>Vertebrata</taxon>
        <taxon>Euteleostomi</taxon>
        <taxon>Actinopterygii</taxon>
        <taxon>Neopterygii</taxon>
        <taxon>Teleostei</taxon>
        <taxon>Neoteleostei</taxon>
        <taxon>Acanthomorphata</taxon>
        <taxon>Eupercaria</taxon>
        <taxon>Perciformes</taxon>
        <taxon>Cottioidei</taxon>
        <taxon>Cottales</taxon>
        <taxon>Liparidae</taxon>
        <taxon>Liparis</taxon>
    </lineage>
</organism>
<dbReference type="Proteomes" id="UP000314294">
    <property type="component" value="Unassembled WGS sequence"/>
</dbReference>
<dbReference type="EMBL" id="SRLO01001806">
    <property type="protein sequence ID" value="TNN35237.1"/>
    <property type="molecule type" value="Genomic_DNA"/>
</dbReference>
<accession>A0A4Z2F271</accession>
<dbReference type="AlphaFoldDB" id="A0A4Z2F271"/>
<keyword evidence="3" id="KW-1185">Reference proteome</keyword>
<evidence type="ECO:0000256" key="1">
    <source>
        <dbReference type="SAM" id="MobiDB-lite"/>
    </source>
</evidence>
<name>A0A4Z2F271_9TELE</name>
<proteinExistence type="predicted"/>
<reference evidence="2 3" key="1">
    <citation type="submission" date="2019-03" db="EMBL/GenBank/DDBJ databases">
        <title>First draft genome of Liparis tanakae, snailfish: a comprehensive survey of snailfish specific genes.</title>
        <authorList>
            <person name="Kim W."/>
            <person name="Song I."/>
            <person name="Jeong J.-H."/>
            <person name="Kim D."/>
            <person name="Kim S."/>
            <person name="Ryu S."/>
            <person name="Song J.Y."/>
            <person name="Lee S.K."/>
        </authorList>
    </citation>
    <scope>NUCLEOTIDE SEQUENCE [LARGE SCALE GENOMIC DNA]</scope>
    <source>
        <tissue evidence="2">Muscle</tissue>
    </source>
</reference>
<sequence>MRNTCRDPLALKRNVDVEVEVTEGWRWRREEIGAQCILEERGERREEIGAQCILGAYSSVSEGGASVYEGGARIYGGGARASGGGARASGGGARASGGRQLVGGGWNQTEVSIGSHDVTTNNLH</sequence>
<comment type="caution">
    <text evidence="2">The sequence shown here is derived from an EMBL/GenBank/DDBJ whole genome shotgun (WGS) entry which is preliminary data.</text>
</comment>
<evidence type="ECO:0000313" key="3">
    <source>
        <dbReference type="Proteomes" id="UP000314294"/>
    </source>
</evidence>
<evidence type="ECO:0000313" key="2">
    <source>
        <dbReference type="EMBL" id="TNN35237.1"/>
    </source>
</evidence>
<feature type="region of interest" description="Disordered" evidence="1">
    <location>
        <begin position="80"/>
        <end position="100"/>
    </location>
</feature>
<gene>
    <name evidence="2" type="ORF">EYF80_054596</name>
</gene>